<organism evidence="2 3">
    <name type="scientific">Diaphorina citri</name>
    <name type="common">Asian citrus psyllid</name>
    <dbReference type="NCBI Taxonomy" id="121845"/>
    <lineage>
        <taxon>Eukaryota</taxon>
        <taxon>Metazoa</taxon>
        <taxon>Ecdysozoa</taxon>
        <taxon>Arthropoda</taxon>
        <taxon>Hexapoda</taxon>
        <taxon>Insecta</taxon>
        <taxon>Pterygota</taxon>
        <taxon>Neoptera</taxon>
        <taxon>Paraneoptera</taxon>
        <taxon>Hemiptera</taxon>
        <taxon>Sternorrhyncha</taxon>
        <taxon>Psylloidea</taxon>
        <taxon>Psyllidae</taxon>
        <taxon>Diaphorininae</taxon>
        <taxon>Diaphorina</taxon>
    </lineage>
</organism>
<evidence type="ECO:0000313" key="3">
    <source>
        <dbReference type="RefSeq" id="XP_008486091.1"/>
    </source>
</evidence>
<feature type="region of interest" description="Disordered" evidence="1">
    <location>
        <begin position="76"/>
        <end position="109"/>
    </location>
</feature>
<keyword evidence="2" id="KW-1185">Reference proteome</keyword>
<dbReference type="PaxDb" id="121845-A0A1S3DRV9"/>
<feature type="non-terminal residue" evidence="3">
    <location>
        <position position="109"/>
    </location>
</feature>
<reference evidence="3" key="1">
    <citation type="submission" date="2025-08" db="UniProtKB">
        <authorList>
            <consortium name="RefSeq"/>
        </authorList>
    </citation>
    <scope>IDENTIFICATION</scope>
</reference>
<dbReference type="KEGG" id="dci:103522776"/>
<evidence type="ECO:0000256" key="1">
    <source>
        <dbReference type="SAM" id="MobiDB-lite"/>
    </source>
</evidence>
<dbReference type="RefSeq" id="XP_008486091.1">
    <property type="nucleotide sequence ID" value="XM_008487869.1"/>
</dbReference>
<gene>
    <name evidence="3" type="primary">LOC103522776</name>
</gene>
<protein>
    <submittedName>
        <fullName evidence="3">Uncharacterized protein LOC103522776</fullName>
    </submittedName>
</protein>
<sequence length="109" mass="12214">MKSAGMSVLSLSRVTAEPTLELLGAKKKLYNDEHVARVLYNSIVQRCTSPESMDEVSPYSPLQFPLSDEQYAHLLKDMPPGHPTMENRNYSYEDHPPPPPTLTPTLSTQ</sequence>
<evidence type="ECO:0000313" key="2">
    <source>
        <dbReference type="Proteomes" id="UP000079169"/>
    </source>
</evidence>
<dbReference type="Proteomes" id="UP000079169">
    <property type="component" value="Unplaced"/>
</dbReference>
<dbReference type="GeneID" id="103522776"/>
<proteinExistence type="predicted"/>
<dbReference type="AlphaFoldDB" id="A0A1S3DRV9"/>
<accession>A0A1S3DRV9</accession>
<name>A0A1S3DRV9_DIACI</name>